<sequence length="376" mass="43016">MNKNILHVVNIYFVLPYFIGDQFKYFKEKGYNMNVVCSPSEYLSDYAQKQGFEYLESPVNRNISIGQDFDSIRNICKFIKKQKIDIVVGHTPKGGLLAMIAGWLMRVPVRIYVRHGLVYETSKGLKRFMLMSVDRLASFCSTKVVCVSPSVLRKSIEDHLGPPKKQMIWHKGTCNGIDTLNHFNPAEIVPTRLTDLKARYGIGEEDFVIGYSGRLVKDKGIIELVHAFDKLQQADNCKLLLVGMFEERDALPEDIQERILNDSRIIYTGFINGGMEYFYSMMDIYVLASYREGFPTGVLEAQAMEKPVITTRVTGCCDSIIDGRTGFFVNNTAEDIAEKIDKIRLDKVIDGCEGRKWVIENFDSRLVWKEIEKLYV</sequence>
<dbReference type="Proteomes" id="UP000283850">
    <property type="component" value="Unassembled WGS sequence"/>
</dbReference>
<dbReference type="Pfam" id="PF00534">
    <property type="entry name" value="Glycos_transf_1"/>
    <property type="match status" value="1"/>
</dbReference>
<dbReference type="InterPro" id="IPR001296">
    <property type="entry name" value="Glyco_trans_1"/>
</dbReference>
<dbReference type="RefSeq" id="WP_118422315.1">
    <property type="nucleotide sequence ID" value="NZ_QRZF01000028.1"/>
</dbReference>
<dbReference type="Pfam" id="PF13477">
    <property type="entry name" value="Glyco_trans_4_2"/>
    <property type="match status" value="1"/>
</dbReference>
<feature type="domain" description="Glycosyl transferase family 1" evidence="1">
    <location>
        <begin position="196"/>
        <end position="347"/>
    </location>
</feature>
<proteinExistence type="predicted"/>
<dbReference type="GO" id="GO:0016758">
    <property type="term" value="F:hexosyltransferase activity"/>
    <property type="evidence" value="ECO:0007669"/>
    <property type="project" value="TreeGrafter"/>
</dbReference>
<accession>A0A412XRP7</accession>
<feature type="domain" description="Glycosyltransferase subfamily 4-like N-terminal" evidence="2">
    <location>
        <begin position="22"/>
        <end position="132"/>
    </location>
</feature>
<organism evidence="3 4">
    <name type="scientific">Bacteroides intestinalis</name>
    <dbReference type="NCBI Taxonomy" id="329854"/>
    <lineage>
        <taxon>Bacteria</taxon>
        <taxon>Pseudomonadati</taxon>
        <taxon>Bacteroidota</taxon>
        <taxon>Bacteroidia</taxon>
        <taxon>Bacteroidales</taxon>
        <taxon>Bacteroidaceae</taxon>
        <taxon>Bacteroides</taxon>
    </lineage>
</organism>
<dbReference type="AlphaFoldDB" id="A0A412XRP7"/>
<dbReference type="InterPro" id="IPR050194">
    <property type="entry name" value="Glycosyltransferase_grp1"/>
</dbReference>
<evidence type="ECO:0000259" key="1">
    <source>
        <dbReference type="Pfam" id="PF00534"/>
    </source>
</evidence>
<keyword evidence="3" id="KW-0808">Transferase</keyword>
<reference evidence="3 4" key="1">
    <citation type="submission" date="2018-08" db="EMBL/GenBank/DDBJ databases">
        <title>A genome reference for cultivated species of the human gut microbiota.</title>
        <authorList>
            <person name="Zou Y."/>
            <person name="Xue W."/>
            <person name="Luo G."/>
        </authorList>
    </citation>
    <scope>NUCLEOTIDE SEQUENCE [LARGE SCALE GENOMIC DNA]</scope>
    <source>
        <strain evidence="3 4">AF14-32</strain>
    </source>
</reference>
<dbReference type="CDD" id="cd03808">
    <property type="entry name" value="GT4_CapM-like"/>
    <property type="match status" value="1"/>
</dbReference>
<evidence type="ECO:0000259" key="2">
    <source>
        <dbReference type="Pfam" id="PF13477"/>
    </source>
</evidence>
<dbReference type="PANTHER" id="PTHR45947">
    <property type="entry name" value="SULFOQUINOVOSYL TRANSFERASE SQD2"/>
    <property type="match status" value="1"/>
</dbReference>
<dbReference type="Gene3D" id="3.40.50.2000">
    <property type="entry name" value="Glycogen Phosphorylase B"/>
    <property type="match status" value="2"/>
</dbReference>
<dbReference type="InterPro" id="IPR028098">
    <property type="entry name" value="Glyco_trans_4-like_N"/>
</dbReference>
<dbReference type="PANTHER" id="PTHR45947:SF3">
    <property type="entry name" value="SULFOQUINOVOSYL TRANSFERASE SQD2"/>
    <property type="match status" value="1"/>
</dbReference>
<gene>
    <name evidence="3" type="ORF">DWW10_23720</name>
</gene>
<dbReference type="SUPFAM" id="SSF53756">
    <property type="entry name" value="UDP-Glycosyltransferase/glycogen phosphorylase"/>
    <property type="match status" value="1"/>
</dbReference>
<dbReference type="EMBL" id="QRZF01000028">
    <property type="protein sequence ID" value="RGV47738.1"/>
    <property type="molecule type" value="Genomic_DNA"/>
</dbReference>
<name>A0A412XRP7_9BACE</name>
<protein>
    <submittedName>
        <fullName evidence="3">Glycosyltransferase family 1 protein</fullName>
    </submittedName>
</protein>
<comment type="caution">
    <text evidence="3">The sequence shown here is derived from an EMBL/GenBank/DDBJ whole genome shotgun (WGS) entry which is preliminary data.</text>
</comment>
<evidence type="ECO:0000313" key="4">
    <source>
        <dbReference type="Proteomes" id="UP000283850"/>
    </source>
</evidence>
<evidence type="ECO:0000313" key="3">
    <source>
        <dbReference type="EMBL" id="RGV47738.1"/>
    </source>
</evidence>